<organism evidence="1 2">
    <name type="scientific">Levilactobacillus namurensis</name>
    <dbReference type="NCBI Taxonomy" id="380393"/>
    <lineage>
        <taxon>Bacteria</taxon>
        <taxon>Bacillati</taxon>
        <taxon>Bacillota</taxon>
        <taxon>Bacilli</taxon>
        <taxon>Lactobacillales</taxon>
        <taxon>Lactobacillaceae</taxon>
        <taxon>Levilactobacillus</taxon>
    </lineage>
</organism>
<dbReference type="NCBIfam" id="TIGR01558">
    <property type="entry name" value="sm_term_P27"/>
    <property type="match status" value="1"/>
</dbReference>
<evidence type="ECO:0000313" key="1">
    <source>
        <dbReference type="EMBL" id="MDT7015285.1"/>
    </source>
</evidence>
<dbReference type="InterPro" id="IPR006448">
    <property type="entry name" value="Phage_term_ssu_P27"/>
</dbReference>
<gene>
    <name evidence="1" type="ORF">RI532_12965</name>
</gene>
<comment type="caution">
    <text evidence="1">The sequence shown here is derived from an EMBL/GenBank/DDBJ whole genome shotgun (WGS) entry which is preliminary data.</text>
</comment>
<protein>
    <submittedName>
        <fullName evidence="1">Phage terminase small subunit P27 family</fullName>
    </submittedName>
</protein>
<dbReference type="EMBL" id="JAVLAM010000004">
    <property type="protein sequence ID" value="MDT7015285.1"/>
    <property type="molecule type" value="Genomic_DNA"/>
</dbReference>
<dbReference type="Proteomes" id="UP001254075">
    <property type="component" value="Unassembled WGS sequence"/>
</dbReference>
<evidence type="ECO:0000313" key="2">
    <source>
        <dbReference type="Proteomes" id="UP001254075"/>
    </source>
</evidence>
<accession>A0AAW8W8Q5</accession>
<name>A0AAW8W8Q5_9LACO</name>
<reference evidence="1" key="1">
    <citation type="submission" date="2023-08" db="EMBL/GenBank/DDBJ databases">
        <authorList>
            <person name="Page C.A."/>
            <person name="Perez-Diaz I.M."/>
        </authorList>
    </citation>
    <scope>NUCLEOTIDE SEQUENCE</scope>
    <source>
        <strain evidence="1">3.8.38</strain>
    </source>
</reference>
<sequence>MTAKKKSARLSATPPDYLQGIARDMWSAIVPVLNKQDLNVTQLDSSIVEAFCINYQSMREAYENVSENGQSKKAYKTTLSPVTGEIVATDFVGFKRNPATQILDSATSRLKQLGNELGLTPASRQELIQSAGNDGDENVAADLAKFFGKK</sequence>
<dbReference type="AlphaFoldDB" id="A0AAW8W8Q5"/>
<dbReference type="Pfam" id="PF05119">
    <property type="entry name" value="Terminase_4"/>
    <property type="match status" value="1"/>
</dbReference>
<dbReference type="RefSeq" id="WP_313845662.1">
    <property type="nucleotide sequence ID" value="NZ_JAVLAM010000004.1"/>
</dbReference>
<proteinExistence type="predicted"/>